<evidence type="ECO:0000313" key="3">
    <source>
        <dbReference type="Proteomes" id="UP000271678"/>
    </source>
</evidence>
<sequence length="205" mass="22687">MRGGGVDTVMPHLLAALDHDRGAVLAQRAVPDKGSEIPELTCLLAPMDLTDTVVTADALHCPRGTAAWLTGRGADYLLTVKANQPGLRNALKRLPWAKVPAHSYRDRSHGRKVTRTIKAIEIPDWIDRPGAAQVAQVRRTRIIKGRKHVEVVYVVCSVPMSEASPAKIAAWIQGHWHIEVRHEALCFRMEVRDPIAWLSQQPGRS</sequence>
<dbReference type="AlphaFoldDB" id="A0A3M9LUF4"/>
<protein>
    <submittedName>
        <fullName evidence="2">ISAs1 family transposase</fullName>
    </submittedName>
</protein>
<dbReference type="GO" id="GO:0006313">
    <property type="term" value="P:DNA transposition"/>
    <property type="evidence" value="ECO:0007669"/>
    <property type="project" value="InterPro"/>
</dbReference>
<evidence type="ECO:0000313" key="2">
    <source>
        <dbReference type="EMBL" id="RNI16940.1"/>
    </source>
</evidence>
<dbReference type="InterPro" id="IPR047647">
    <property type="entry name" value="ISAs1_transpos"/>
</dbReference>
<dbReference type="PANTHER" id="PTHR30298:SF0">
    <property type="entry name" value="PROTEIN YBFL-RELATED"/>
    <property type="match status" value="1"/>
</dbReference>
<dbReference type="GO" id="GO:0004803">
    <property type="term" value="F:transposase activity"/>
    <property type="evidence" value="ECO:0007669"/>
    <property type="project" value="InterPro"/>
</dbReference>
<organism evidence="2 3">
    <name type="scientific">Flexivirga caeni</name>
    <dbReference type="NCBI Taxonomy" id="2294115"/>
    <lineage>
        <taxon>Bacteria</taxon>
        <taxon>Bacillati</taxon>
        <taxon>Actinomycetota</taxon>
        <taxon>Actinomycetes</taxon>
        <taxon>Micrococcales</taxon>
        <taxon>Dermacoccaceae</taxon>
        <taxon>Flexivirga</taxon>
    </lineage>
</organism>
<gene>
    <name evidence="2" type="ORF">EFY87_19770</name>
</gene>
<dbReference type="NCBIfam" id="NF033564">
    <property type="entry name" value="transpos_ISAs1"/>
    <property type="match status" value="1"/>
</dbReference>
<feature type="domain" description="Transposase IS4-like" evidence="1">
    <location>
        <begin position="12"/>
        <end position="180"/>
    </location>
</feature>
<dbReference type="InterPro" id="IPR051698">
    <property type="entry name" value="Transposase_11-like"/>
</dbReference>
<dbReference type="Proteomes" id="UP000271678">
    <property type="component" value="Unassembled WGS sequence"/>
</dbReference>
<dbReference type="GO" id="GO:0003677">
    <property type="term" value="F:DNA binding"/>
    <property type="evidence" value="ECO:0007669"/>
    <property type="project" value="InterPro"/>
</dbReference>
<dbReference type="PANTHER" id="PTHR30298">
    <property type="entry name" value="H REPEAT-ASSOCIATED PREDICTED TRANSPOSASE"/>
    <property type="match status" value="1"/>
</dbReference>
<dbReference type="EMBL" id="RJJQ01000036">
    <property type="protein sequence ID" value="RNI16940.1"/>
    <property type="molecule type" value="Genomic_DNA"/>
</dbReference>
<dbReference type="InterPro" id="IPR002559">
    <property type="entry name" value="Transposase_11"/>
</dbReference>
<proteinExistence type="predicted"/>
<accession>A0A3M9LUF4</accession>
<evidence type="ECO:0000259" key="1">
    <source>
        <dbReference type="Pfam" id="PF01609"/>
    </source>
</evidence>
<keyword evidence="3" id="KW-1185">Reference proteome</keyword>
<name>A0A3M9LUF4_9MICO</name>
<dbReference type="Pfam" id="PF01609">
    <property type="entry name" value="DDE_Tnp_1"/>
    <property type="match status" value="1"/>
</dbReference>
<comment type="caution">
    <text evidence="2">The sequence shown here is derived from an EMBL/GenBank/DDBJ whole genome shotgun (WGS) entry which is preliminary data.</text>
</comment>
<reference evidence="2 3" key="1">
    <citation type="submission" date="2018-11" db="EMBL/GenBank/DDBJ databases">
        <title>Draft genome of Simplicispira Flexivirga sp. BO-16.</title>
        <authorList>
            <person name="Im W.T."/>
        </authorList>
    </citation>
    <scope>NUCLEOTIDE SEQUENCE [LARGE SCALE GENOMIC DNA]</scope>
    <source>
        <strain evidence="2 3">BO-16</strain>
    </source>
</reference>